<evidence type="ECO:0000313" key="2">
    <source>
        <dbReference type="EMBL" id="PKD19442.1"/>
    </source>
</evidence>
<organism evidence="2 3">
    <name type="scientific">Salegentibacter salinarum</name>
    <dbReference type="NCBI Taxonomy" id="447422"/>
    <lineage>
        <taxon>Bacteria</taxon>
        <taxon>Pseudomonadati</taxon>
        <taxon>Bacteroidota</taxon>
        <taxon>Flavobacteriia</taxon>
        <taxon>Flavobacteriales</taxon>
        <taxon>Flavobacteriaceae</taxon>
        <taxon>Salegentibacter</taxon>
    </lineage>
</organism>
<dbReference type="RefSeq" id="WP_079714276.1">
    <property type="nucleotide sequence ID" value="NZ_FUZC01000017.1"/>
</dbReference>
<evidence type="ECO:0000313" key="3">
    <source>
        <dbReference type="Proteomes" id="UP000232673"/>
    </source>
</evidence>
<dbReference type="InterPro" id="IPR012312">
    <property type="entry name" value="Hemerythrin-like"/>
</dbReference>
<proteinExistence type="predicted"/>
<dbReference type="OrthoDB" id="9793254at2"/>
<dbReference type="EMBL" id="LKTS01000013">
    <property type="protein sequence ID" value="PKD19442.1"/>
    <property type="molecule type" value="Genomic_DNA"/>
</dbReference>
<feature type="domain" description="Hemerythrin-like" evidence="1">
    <location>
        <begin position="19"/>
        <end position="92"/>
    </location>
</feature>
<comment type="caution">
    <text evidence="2">The sequence shown here is derived from an EMBL/GenBank/DDBJ whole genome shotgun (WGS) entry which is preliminary data.</text>
</comment>
<dbReference type="AlphaFoldDB" id="A0A2N0TXG1"/>
<evidence type="ECO:0000259" key="1">
    <source>
        <dbReference type="Pfam" id="PF01814"/>
    </source>
</evidence>
<dbReference type="Proteomes" id="UP000232673">
    <property type="component" value="Unassembled WGS sequence"/>
</dbReference>
<reference evidence="2 3" key="1">
    <citation type="submission" date="2015-10" db="EMBL/GenBank/DDBJ databases">
        <title>Draft genome sequence of Salegentibacter salinarum KCTC 12975.</title>
        <authorList>
            <person name="Lin W."/>
            <person name="Zheng Q."/>
        </authorList>
    </citation>
    <scope>NUCLEOTIDE SEQUENCE [LARGE SCALE GENOMIC DNA]</scope>
    <source>
        <strain evidence="2 3">KCTC 12975</strain>
    </source>
</reference>
<sequence>MSTSVKSSAKNPSELKPVLEEHHHALQVCSRIREGLENDVELERIRAYMNWFQKNYLEPHFEIEEKYIFPKLGYNVRVKKALANHRRIRKLLSCGCADEKVLNLLEEELSAHIRFEERILFKEINNKKELAEIEKQHHTISFSGEDWEDQFWA</sequence>
<dbReference type="STRING" id="447422.SAMN05660903_03283"/>
<accession>A0A2N0TXG1</accession>
<dbReference type="Gene3D" id="1.20.120.520">
    <property type="entry name" value="nmb1532 protein domain like"/>
    <property type="match status" value="1"/>
</dbReference>
<gene>
    <name evidence="2" type="ORF">APR41_15900</name>
</gene>
<keyword evidence="3" id="KW-1185">Reference proteome</keyword>
<name>A0A2N0TXG1_9FLAO</name>
<dbReference type="Pfam" id="PF01814">
    <property type="entry name" value="Hemerythrin"/>
    <property type="match status" value="1"/>
</dbReference>
<protein>
    <recommendedName>
        <fullName evidence="1">Hemerythrin-like domain-containing protein</fullName>
    </recommendedName>
</protein>